<dbReference type="InterPro" id="IPR001736">
    <property type="entry name" value="PLipase_D/transphosphatidylase"/>
</dbReference>
<comment type="catalytic activity">
    <reaction evidence="1">
        <text>a 1,2-diacyl-sn-glycero-3-phosphocholine + H2O = a 1,2-diacyl-sn-glycero-3-phosphate + choline + H(+)</text>
        <dbReference type="Rhea" id="RHEA:14445"/>
        <dbReference type="ChEBI" id="CHEBI:15354"/>
        <dbReference type="ChEBI" id="CHEBI:15377"/>
        <dbReference type="ChEBI" id="CHEBI:15378"/>
        <dbReference type="ChEBI" id="CHEBI:57643"/>
        <dbReference type="ChEBI" id="CHEBI:58608"/>
        <dbReference type="EC" id="3.1.4.4"/>
    </reaction>
</comment>
<organism evidence="9 10">
    <name type="scientific">Yersinia enterocolitica LC20</name>
    <dbReference type="NCBI Taxonomy" id="1443113"/>
    <lineage>
        <taxon>Bacteria</taxon>
        <taxon>Pseudomonadati</taxon>
        <taxon>Pseudomonadota</taxon>
        <taxon>Gammaproteobacteria</taxon>
        <taxon>Enterobacterales</taxon>
        <taxon>Yersiniaceae</taxon>
        <taxon>Yersinia</taxon>
    </lineage>
</organism>
<proteinExistence type="inferred from homology"/>
<dbReference type="GO" id="GO:0016042">
    <property type="term" value="P:lipid catabolic process"/>
    <property type="evidence" value="ECO:0007669"/>
    <property type="project" value="UniProtKB-KW"/>
</dbReference>
<dbReference type="Proteomes" id="UP000230961">
    <property type="component" value="Chromosome"/>
</dbReference>
<dbReference type="EC" id="3.1.4.4" evidence="3"/>
<keyword evidence="7" id="KW-0732">Signal</keyword>
<dbReference type="PROSITE" id="PS50035">
    <property type="entry name" value="PLD"/>
    <property type="match status" value="1"/>
</dbReference>
<evidence type="ECO:0000256" key="1">
    <source>
        <dbReference type="ARBA" id="ARBA00000798"/>
    </source>
</evidence>
<dbReference type="InterPro" id="IPR051406">
    <property type="entry name" value="PLD_domain"/>
</dbReference>
<evidence type="ECO:0000259" key="8">
    <source>
        <dbReference type="PROSITE" id="PS50035"/>
    </source>
</evidence>
<evidence type="ECO:0000256" key="2">
    <source>
        <dbReference type="ARBA" id="ARBA00008664"/>
    </source>
</evidence>
<gene>
    <name evidence="9" type="ORF">LC20_01771</name>
</gene>
<evidence type="ECO:0000256" key="4">
    <source>
        <dbReference type="ARBA" id="ARBA00022801"/>
    </source>
</evidence>
<evidence type="ECO:0000256" key="5">
    <source>
        <dbReference type="ARBA" id="ARBA00022963"/>
    </source>
</evidence>
<accession>A0A7U4GE99</accession>
<dbReference type="GO" id="GO:0006793">
    <property type="term" value="P:phosphorus metabolic process"/>
    <property type="evidence" value="ECO:0007669"/>
    <property type="project" value="UniProtKB-ARBA"/>
</dbReference>
<keyword evidence="4" id="KW-0378">Hydrolase</keyword>
<dbReference type="Gene3D" id="3.30.870.10">
    <property type="entry name" value="Endonuclease Chain A"/>
    <property type="match status" value="1"/>
</dbReference>
<feature type="chain" id="PRO_5030739793" description="phospholipase D" evidence="7">
    <location>
        <begin position="25"/>
        <end position="178"/>
    </location>
</feature>
<dbReference type="Pfam" id="PF13091">
    <property type="entry name" value="PLDc_2"/>
    <property type="match status" value="1"/>
</dbReference>
<evidence type="ECO:0000313" key="10">
    <source>
        <dbReference type="Proteomes" id="UP000230961"/>
    </source>
</evidence>
<evidence type="ECO:0000313" key="9">
    <source>
        <dbReference type="EMBL" id="AHM73024.1"/>
    </source>
</evidence>
<dbReference type="GO" id="GO:0004630">
    <property type="term" value="F:phospholipase D activity"/>
    <property type="evidence" value="ECO:0007669"/>
    <property type="project" value="UniProtKB-EC"/>
</dbReference>
<comment type="similarity">
    <text evidence="2">Belongs to the phospholipase D family.</text>
</comment>
<dbReference type="GO" id="GO:0016891">
    <property type="term" value="F:RNA endonuclease activity producing 5'-phosphomonoesters, hydrolytic mechanism"/>
    <property type="evidence" value="ECO:0007669"/>
    <property type="project" value="TreeGrafter"/>
</dbReference>
<dbReference type="PANTHER" id="PTHR43856:SF1">
    <property type="entry name" value="MITOCHONDRIAL CARDIOLIPIN HYDROLASE"/>
    <property type="match status" value="1"/>
</dbReference>
<dbReference type="AlphaFoldDB" id="A0A7U4GE99"/>
<keyword evidence="5" id="KW-0442">Lipid degradation</keyword>
<dbReference type="PANTHER" id="PTHR43856">
    <property type="entry name" value="CARDIOLIPIN HYDROLASE"/>
    <property type="match status" value="1"/>
</dbReference>
<dbReference type="KEGG" id="yel:LC20_01771"/>
<dbReference type="SMART" id="SM00155">
    <property type="entry name" value="PLDc"/>
    <property type="match status" value="1"/>
</dbReference>
<feature type="domain" description="PLD phosphodiesterase" evidence="8">
    <location>
        <begin position="114"/>
        <end position="141"/>
    </location>
</feature>
<dbReference type="SUPFAM" id="SSF56024">
    <property type="entry name" value="Phospholipase D/nuclease"/>
    <property type="match status" value="1"/>
</dbReference>
<keyword evidence="6" id="KW-0443">Lipid metabolism</keyword>
<evidence type="ECO:0000256" key="3">
    <source>
        <dbReference type="ARBA" id="ARBA00012027"/>
    </source>
</evidence>
<feature type="signal peptide" evidence="7">
    <location>
        <begin position="1"/>
        <end position="24"/>
    </location>
</feature>
<protein>
    <recommendedName>
        <fullName evidence="3">phospholipase D</fullName>
        <ecNumber evidence="3">3.1.4.4</ecNumber>
    </recommendedName>
</protein>
<dbReference type="EMBL" id="CP007448">
    <property type="protein sequence ID" value="AHM73024.1"/>
    <property type="molecule type" value="Genomic_DNA"/>
</dbReference>
<dbReference type="InterPro" id="IPR025202">
    <property type="entry name" value="PLD-like_dom"/>
</dbReference>
<sequence>MHKLLFITVIFAFSAMPITSIAQADIDCQPTHEVAFSPNRGALQLIQQEINVATSEILVAAYSFTSQPIVDALVAAHERGVAVSIVVNKGSINGVGAKARDIEAKGVPIRANDKYRIMHNKFMVIDDHTVETGSFNYSASAVNRNAENVLVVKCVPAITSSYKDEFQRLWDESIDLPS</sequence>
<evidence type="ECO:0000256" key="6">
    <source>
        <dbReference type="ARBA" id="ARBA00023098"/>
    </source>
</evidence>
<dbReference type="CDD" id="cd09170">
    <property type="entry name" value="PLDc_Nuc"/>
    <property type="match status" value="1"/>
</dbReference>
<name>A0A7U4GE99_YEREN</name>
<evidence type="ECO:0000256" key="7">
    <source>
        <dbReference type="SAM" id="SignalP"/>
    </source>
</evidence>
<reference evidence="9 10" key="1">
    <citation type="submission" date="2017-11" db="EMBL/GenBank/DDBJ databases">
        <title>The complete genome sequence and comparative genome analysis of Yersinia enterocolitica strain LC20.</title>
        <authorList>
            <person name="Shi G."/>
            <person name="Su M."/>
            <person name="Liang J."/>
            <person name="Gu W."/>
            <person name="Xiao Y."/>
            <person name="Zhang Z."/>
            <person name="Qiu H."/>
            <person name="Duan R."/>
            <person name="Zhang Z."/>
            <person name="Li Y."/>
            <person name="Zhang X."/>
            <person name="Ling Y."/>
            <person name="Song L."/>
            <person name="Chen M."/>
            <person name="Zhao Y."/>
            <person name="Wu J."/>
            <person name="Jing H."/>
            <person name="Xiao J."/>
            <person name="Wang X."/>
        </authorList>
    </citation>
    <scope>NUCLEOTIDE SEQUENCE [LARGE SCALE GENOMIC DNA]</scope>
    <source>
        <strain evidence="9 10">LC20</strain>
    </source>
</reference>